<gene>
    <name evidence="2" type="ORF">FRACYDRAFT_254188</name>
</gene>
<sequence>MTMTPANALSRKGKKSCSSSSRSGSDSLTTGVAVPKNKGNKYYTKKRNTSLVRALMEERNHMITTPITAITRQEQRQVPVVKKVQKLQQEQQSQATAAKAAATHCRWMGTVAGTAKRTGRSSYDVIMSCEFKASWDQTEKGYLTEDAERPSNMNMDDEVKGYIPGEQVIPFEGG</sequence>
<dbReference type="InParanoid" id="A0A1E7EL96"/>
<organism evidence="2 3">
    <name type="scientific">Fragilariopsis cylindrus CCMP1102</name>
    <dbReference type="NCBI Taxonomy" id="635003"/>
    <lineage>
        <taxon>Eukaryota</taxon>
        <taxon>Sar</taxon>
        <taxon>Stramenopiles</taxon>
        <taxon>Ochrophyta</taxon>
        <taxon>Bacillariophyta</taxon>
        <taxon>Bacillariophyceae</taxon>
        <taxon>Bacillariophycidae</taxon>
        <taxon>Bacillariales</taxon>
        <taxon>Bacillariaceae</taxon>
        <taxon>Fragilariopsis</taxon>
    </lineage>
</organism>
<feature type="region of interest" description="Disordered" evidence="1">
    <location>
        <begin position="1"/>
        <end position="40"/>
    </location>
</feature>
<keyword evidence="3" id="KW-1185">Reference proteome</keyword>
<dbReference type="AlphaFoldDB" id="A0A1E7EL96"/>
<name>A0A1E7EL96_9STRA</name>
<dbReference type="EMBL" id="KV784405">
    <property type="protein sequence ID" value="OEU06637.1"/>
    <property type="molecule type" value="Genomic_DNA"/>
</dbReference>
<accession>A0A1E7EL96</accession>
<dbReference type="KEGG" id="fcy:FRACYDRAFT_254188"/>
<evidence type="ECO:0000256" key="1">
    <source>
        <dbReference type="SAM" id="MobiDB-lite"/>
    </source>
</evidence>
<dbReference type="Proteomes" id="UP000095751">
    <property type="component" value="Unassembled WGS sequence"/>
</dbReference>
<evidence type="ECO:0000313" key="2">
    <source>
        <dbReference type="EMBL" id="OEU06637.1"/>
    </source>
</evidence>
<protein>
    <submittedName>
        <fullName evidence="2">Uncharacterized protein</fullName>
    </submittedName>
</protein>
<feature type="compositionally biased region" description="Low complexity" evidence="1">
    <location>
        <begin position="16"/>
        <end position="27"/>
    </location>
</feature>
<evidence type="ECO:0000313" key="3">
    <source>
        <dbReference type="Proteomes" id="UP000095751"/>
    </source>
</evidence>
<proteinExistence type="predicted"/>
<reference evidence="2 3" key="1">
    <citation type="submission" date="2016-09" db="EMBL/GenBank/DDBJ databases">
        <title>Extensive genetic diversity and differential bi-allelic expression allows diatom success in the polar Southern Ocean.</title>
        <authorList>
            <consortium name="DOE Joint Genome Institute"/>
            <person name="Mock T."/>
            <person name="Otillar R.P."/>
            <person name="Strauss J."/>
            <person name="Dupont C."/>
            <person name="Frickenhaus S."/>
            <person name="Maumus F."/>
            <person name="Mcmullan M."/>
            <person name="Sanges R."/>
            <person name="Schmutz J."/>
            <person name="Toseland A."/>
            <person name="Valas R."/>
            <person name="Veluchamy A."/>
            <person name="Ward B.J."/>
            <person name="Allen A."/>
            <person name="Barry K."/>
            <person name="Falciatore A."/>
            <person name="Ferrante M."/>
            <person name="Fortunato A.E."/>
            <person name="Gloeckner G."/>
            <person name="Gruber A."/>
            <person name="Hipkin R."/>
            <person name="Janech M."/>
            <person name="Kroth P."/>
            <person name="Leese F."/>
            <person name="Lindquist E."/>
            <person name="Lyon B.R."/>
            <person name="Martin J."/>
            <person name="Mayer C."/>
            <person name="Parker M."/>
            <person name="Quesneville H."/>
            <person name="Raymond J."/>
            <person name="Uhlig C."/>
            <person name="Valentin K.U."/>
            <person name="Worden A.Z."/>
            <person name="Armbrust E.V."/>
            <person name="Bowler C."/>
            <person name="Green B."/>
            <person name="Moulton V."/>
            <person name="Van Oosterhout C."/>
            <person name="Grigoriev I."/>
        </authorList>
    </citation>
    <scope>NUCLEOTIDE SEQUENCE [LARGE SCALE GENOMIC DNA]</scope>
    <source>
        <strain evidence="2 3">CCMP1102</strain>
    </source>
</reference>